<accession>A0ABY1N306</accession>
<comment type="caution">
    <text evidence="3">The sequence shown here is derived from an EMBL/GenBank/DDBJ whole genome shotgun (WGS) entry which is preliminary data.</text>
</comment>
<name>A0ABY1N306_9ACTN</name>
<dbReference type="Pfam" id="PF13561">
    <property type="entry name" value="adh_short_C2"/>
    <property type="match status" value="1"/>
</dbReference>
<proteinExistence type="inferred from homology"/>
<dbReference type="InterPro" id="IPR002347">
    <property type="entry name" value="SDR_fam"/>
</dbReference>
<dbReference type="SUPFAM" id="SSF51735">
    <property type="entry name" value="NAD(P)-binding Rossmann-fold domains"/>
    <property type="match status" value="1"/>
</dbReference>
<keyword evidence="4" id="KW-1185">Reference proteome</keyword>
<sequence length="266" mass="27610">MTNTSTTMIPARAAARLSGKVAVVTGAGQGVGRGIALALAESGAAVVLVGRTLRTLESVAEEIRATGGTADSLVVDITDDTAAESIIATAVRWLGSVDILVNNANLAEPMPLDEYSDAAFRTAFEAGPRASLSLMKQARPYMVARGGGVVINLVSSAAVRWDAADYGVYAAVKEAIRALTRAAACEWGADGIRALAVAPHAHSSGLDWWMRHNPEEAEQFIAGIPAGRVGDPVADIGRPVAWLCTEEASYLTGVTIPLDGGQSRWG</sequence>
<protein>
    <submittedName>
        <fullName evidence="3">NAD(P)-dependent dehydrogenase, short-chain alcohol dehydrogenase family</fullName>
    </submittedName>
</protein>
<evidence type="ECO:0000313" key="3">
    <source>
        <dbReference type="EMBL" id="SMO81709.1"/>
    </source>
</evidence>
<dbReference type="PANTHER" id="PTHR43639">
    <property type="entry name" value="OXIDOREDUCTASE, SHORT-CHAIN DEHYDROGENASE/REDUCTASE FAMILY (AFU_ORTHOLOGUE AFUA_5G02870)"/>
    <property type="match status" value="1"/>
</dbReference>
<evidence type="ECO:0000256" key="1">
    <source>
        <dbReference type="ARBA" id="ARBA00006484"/>
    </source>
</evidence>
<dbReference type="PANTHER" id="PTHR43639:SF1">
    <property type="entry name" value="SHORT-CHAIN DEHYDROGENASE_REDUCTASE FAMILY PROTEIN"/>
    <property type="match status" value="1"/>
</dbReference>
<dbReference type="PRINTS" id="PR00081">
    <property type="entry name" value="GDHRDH"/>
</dbReference>
<keyword evidence="2" id="KW-0560">Oxidoreductase</keyword>
<dbReference type="PRINTS" id="PR00080">
    <property type="entry name" value="SDRFAMILY"/>
</dbReference>
<organism evidence="3 4">
    <name type="scientific">Dietzia kunjamensis subsp. schimae</name>
    <dbReference type="NCBI Taxonomy" id="498198"/>
    <lineage>
        <taxon>Bacteria</taxon>
        <taxon>Bacillati</taxon>
        <taxon>Actinomycetota</taxon>
        <taxon>Actinomycetes</taxon>
        <taxon>Mycobacteriales</taxon>
        <taxon>Dietziaceae</taxon>
        <taxon>Dietzia</taxon>
    </lineage>
</organism>
<evidence type="ECO:0000313" key="4">
    <source>
        <dbReference type="Proteomes" id="UP000315460"/>
    </source>
</evidence>
<dbReference type="Gene3D" id="3.40.50.720">
    <property type="entry name" value="NAD(P)-binding Rossmann-like Domain"/>
    <property type="match status" value="1"/>
</dbReference>
<gene>
    <name evidence="3" type="ORF">SAMN06265174_10741</name>
</gene>
<comment type="similarity">
    <text evidence="1">Belongs to the short-chain dehydrogenases/reductases (SDR) family.</text>
</comment>
<dbReference type="CDD" id="cd05233">
    <property type="entry name" value="SDR_c"/>
    <property type="match status" value="1"/>
</dbReference>
<dbReference type="RefSeq" id="WP_154830545.1">
    <property type="nucleotide sequence ID" value="NZ_BAAAQH010000012.1"/>
</dbReference>
<dbReference type="Proteomes" id="UP000315460">
    <property type="component" value="Unassembled WGS sequence"/>
</dbReference>
<dbReference type="InterPro" id="IPR036291">
    <property type="entry name" value="NAD(P)-bd_dom_sf"/>
</dbReference>
<dbReference type="EMBL" id="FXTG01000007">
    <property type="protein sequence ID" value="SMO81709.1"/>
    <property type="molecule type" value="Genomic_DNA"/>
</dbReference>
<reference evidence="3 4" key="1">
    <citation type="submission" date="2017-05" db="EMBL/GenBank/DDBJ databases">
        <authorList>
            <person name="Varghese N."/>
            <person name="Submissions S."/>
        </authorList>
    </citation>
    <scope>NUCLEOTIDE SEQUENCE [LARGE SCALE GENOMIC DNA]</scope>
    <source>
        <strain evidence="3 4">DSM 45139</strain>
    </source>
</reference>
<evidence type="ECO:0000256" key="2">
    <source>
        <dbReference type="ARBA" id="ARBA00023002"/>
    </source>
</evidence>